<sequence>MIFFYQMYDYVLGEKEIIATLKNETHTQRFTLKIITPARKFVYMSYGGGLVKISRLYDVNGQLIHARNYSDEIKNEVKNFKRQLKIPYFQLWKGFLYTIVVLIIAAIIFSIKNKIKTNDLKGQSAHLTEQLQALKPGQLYGISNFTDAEGNSVNGLPESWIKIVKIDQDTIYIQRSKQTIPVKAMFEMSHISSIKPKNESEWEPNLEKISYPFLKSQLSESDKMSYDAVYIGDDKEKYSGIVFTLKGAE</sequence>
<accession>A0A5P2FWQ4</accession>
<keyword evidence="1" id="KW-0472">Membrane</keyword>
<dbReference type="AlphaFoldDB" id="A0A5P2FWQ4"/>
<name>A0A5P2FWQ4_9BACT</name>
<keyword evidence="3" id="KW-1185">Reference proteome</keyword>
<dbReference type="KEGG" id="arac:E0W69_004495"/>
<protein>
    <submittedName>
        <fullName evidence="2">Uncharacterized protein</fullName>
    </submittedName>
</protein>
<evidence type="ECO:0000256" key="1">
    <source>
        <dbReference type="SAM" id="Phobius"/>
    </source>
</evidence>
<dbReference type="Proteomes" id="UP000292424">
    <property type="component" value="Chromosome"/>
</dbReference>
<keyword evidence="1" id="KW-1133">Transmembrane helix</keyword>
<dbReference type="EMBL" id="CP044016">
    <property type="protein sequence ID" value="QES87954.1"/>
    <property type="molecule type" value="Genomic_DNA"/>
</dbReference>
<organism evidence="2 3">
    <name type="scientific">Rhizosphaericola mali</name>
    <dbReference type="NCBI Taxonomy" id="2545455"/>
    <lineage>
        <taxon>Bacteria</taxon>
        <taxon>Pseudomonadati</taxon>
        <taxon>Bacteroidota</taxon>
        <taxon>Chitinophagia</taxon>
        <taxon>Chitinophagales</taxon>
        <taxon>Chitinophagaceae</taxon>
        <taxon>Rhizosphaericola</taxon>
    </lineage>
</organism>
<feature type="transmembrane region" description="Helical" evidence="1">
    <location>
        <begin position="91"/>
        <end position="111"/>
    </location>
</feature>
<keyword evidence="1" id="KW-0812">Transmembrane</keyword>
<proteinExistence type="predicted"/>
<reference evidence="2 3" key="1">
    <citation type="submission" date="2019-09" db="EMBL/GenBank/DDBJ databases">
        <title>Complete genome sequence of Arachidicoccus sp. B3-10 isolated from apple orchard soil.</title>
        <authorList>
            <person name="Kim H.S."/>
            <person name="Han K.-I."/>
            <person name="Suh M.K."/>
            <person name="Lee K.C."/>
            <person name="Eom M.K."/>
            <person name="Kim J.-S."/>
            <person name="Kang S.W."/>
            <person name="Sin Y."/>
            <person name="Lee J.-S."/>
        </authorList>
    </citation>
    <scope>NUCLEOTIDE SEQUENCE [LARGE SCALE GENOMIC DNA]</scope>
    <source>
        <strain evidence="2 3">B3-10</strain>
    </source>
</reference>
<gene>
    <name evidence="2" type="ORF">E0W69_004495</name>
</gene>
<evidence type="ECO:0000313" key="3">
    <source>
        <dbReference type="Proteomes" id="UP000292424"/>
    </source>
</evidence>
<dbReference type="OrthoDB" id="701123at2"/>
<evidence type="ECO:0000313" key="2">
    <source>
        <dbReference type="EMBL" id="QES87954.1"/>
    </source>
</evidence>
<dbReference type="RefSeq" id="WP_131328841.1">
    <property type="nucleotide sequence ID" value="NZ_CP044016.1"/>
</dbReference>